<protein>
    <submittedName>
        <fullName evidence="1">10114_t:CDS:1</fullName>
    </submittedName>
</protein>
<gene>
    <name evidence="1" type="ORF">RPERSI_LOCUS3527</name>
</gene>
<accession>A0ACA9LN09</accession>
<evidence type="ECO:0000313" key="2">
    <source>
        <dbReference type="Proteomes" id="UP000789920"/>
    </source>
</evidence>
<organism evidence="1 2">
    <name type="scientific">Racocetra persica</name>
    <dbReference type="NCBI Taxonomy" id="160502"/>
    <lineage>
        <taxon>Eukaryota</taxon>
        <taxon>Fungi</taxon>
        <taxon>Fungi incertae sedis</taxon>
        <taxon>Mucoromycota</taxon>
        <taxon>Glomeromycotina</taxon>
        <taxon>Glomeromycetes</taxon>
        <taxon>Diversisporales</taxon>
        <taxon>Gigasporaceae</taxon>
        <taxon>Racocetra</taxon>
    </lineage>
</organism>
<reference evidence="1" key="1">
    <citation type="submission" date="2021-06" db="EMBL/GenBank/DDBJ databases">
        <authorList>
            <person name="Kallberg Y."/>
            <person name="Tangrot J."/>
            <person name="Rosling A."/>
        </authorList>
    </citation>
    <scope>NUCLEOTIDE SEQUENCE</scope>
    <source>
        <strain evidence="1">MA461A</strain>
    </source>
</reference>
<proteinExistence type="predicted"/>
<sequence length="200" mass="22358">MGDQQKNPEALQNLQVKHYDYLSFKDIQPIGGGAFSDVSSATFEENKYALKQMKKSQPLNSKIATHGIIDHLSKIDVKLEFITNTNVENETPVINVDGQSILTTPSYIPSITTSSINLSGSLLDKLWSSVFLSLTNLGNEFRQIRKAIIESIEEQEKSQEDVFNDLKNRTNHSNSHWISLATIFNKGKENNDIQSGDGNN</sequence>
<dbReference type="EMBL" id="CAJVQC010004428">
    <property type="protein sequence ID" value="CAG8540405.1"/>
    <property type="molecule type" value="Genomic_DNA"/>
</dbReference>
<keyword evidence="2" id="KW-1185">Reference proteome</keyword>
<evidence type="ECO:0000313" key="1">
    <source>
        <dbReference type="EMBL" id="CAG8540405.1"/>
    </source>
</evidence>
<name>A0ACA9LN09_9GLOM</name>
<dbReference type="Proteomes" id="UP000789920">
    <property type="component" value="Unassembled WGS sequence"/>
</dbReference>
<comment type="caution">
    <text evidence="1">The sequence shown here is derived from an EMBL/GenBank/DDBJ whole genome shotgun (WGS) entry which is preliminary data.</text>
</comment>